<dbReference type="Proteomes" id="UP000502823">
    <property type="component" value="Unassembled WGS sequence"/>
</dbReference>
<feature type="non-terminal residue" evidence="2">
    <location>
        <position position="56"/>
    </location>
</feature>
<gene>
    <name evidence="2" type="ORF">Cfor_04680</name>
</gene>
<feature type="region of interest" description="Disordered" evidence="1">
    <location>
        <begin position="1"/>
        <end position="56"/>
    </location>
</feature>
<proteinExistence type="predicted"/>
<protein>
    <submittedName>
        <fullName evidence="2">Uncharacterized protein</fullName>
    </submittedName>
</protein>
<dbReference type="InParanoid" id="A0A6L2Q4K0"/>
<feature type="non-terminal residue" evidence="2">
    <location>
        <position position="1"/>
    </location>
</feature>
<name>A0A6L2Q4K0_COPFO</name>
<comment type="caution">
    <text evidence="2">The sequence shown here is derived from an EMBL/GenBank/DDBJ whole genome shotgun (WGS) entry which is preliminary data.</text>
</comment>
<evidence type="ECO:0000313" key="2">
    <source>
        <dbReference type="EMBL" id="GFG37768.1"/>
    </source>
</evidence>
<evidence type="ECO:0000313" key="3">
    <source>
        <dbReference type="Proteomes" id="UP000502823"/>
    </source>
</evidence>
<evidence type="ECO:0000256" key="1">
    <source>
        <dbReference type="SAM" id="MobiDB-lite"/>
    </source>
</evidence>
<dbReference type="EMBL" id="BLKM01000721">
    <property type="protein sequence ID" value="GFG37768.1"/>
    <property type="molecule type" value="Genomic_DNA"/>
</dbReference>
<reference evidence="3" key="1">
    <citation type="submission" date="2020-01" db="EMBL/GenBank/DDBJ databases">
        <title>Draft genome sequence of the Termite Coptotermes fromosanus.</title>
        <authorList>
            <person name="Itakura S."/>
            <person name="Yosikawa Y."/>
            <person name="Umezawa K."/>
        </authorList>
    </citation>
    <scope>NUCLEOTIDE SEQUENCE [LARGE SCALE GENOMIC DNA]</scope>
</reference>
<dbReference type="AlphaFoldDB" id="A0A6L2Q4K0"/>
<feature type="compositionally biased region" description="Polar residues" evidence="1">
    <location>
        <begin position="19"/>
        <end position="47"/>
    </location>
</feature>
<organism evidence="2 3">
    <name type="scientific">Coptotermes formosanus</name>
    <name type="common">Formosan subterranean termite</name>
    <dbReference type="NCBI Taxonomy" id="36987"/>
    <lineage>
        <taxon>Eukaryota</taxon>
        <taxon>Metazoa</taxon>
        <taxon>Ecdysozoa</taxon>
        <taxon>Arthropoda</taxon>
        <taxon>Hexapoda</taxon>
        <taxon>Insecta</taxon>
        <taxon>Pterygota</taxon>
        <taxon>Neoptera</taxon>
        <taxon>Polyneoptera</taxon>
        <taxon>Dictyoptera</taxon>
        <taxon>Blattodea</taxon>
        <taxon>Blattoidea</taxon>
        <taxon>Termitoidae</taxon>
        <taxon>Rhinotermitidae</taxon>
        <taxon>Coptotermes</taxon>
    </lineage>
</organism>
<accession>A0A6L2Q4K0</accession>
<keyword evidence="3" id="KW-1185">Reference proteome</keyword>
<sequence>HDRAAGIPRSRGQCGPPSWQGSKVTHSKRNVITQRSITTSNQMSPLSLRSPHIITR</sequence>